<dbReference type="Proteomes" id="UP000000378">
    <property type="component" value="Chromosome"/>
</dbReference>
<dbReference type="OrthoDB" id="2085951at2"/>
<dbReference type="HOGENOM" id="CLU_1814871_0_0_9"/>
<dbReference type="AlphaFoldDB" id="D7CLP0"/>
<dbReference type="STRING" id="643648.Slip_0845"/>
<evidence type="ECO:0000313" key="1">
    <source>
        <dbReference type="EMBL" id="ADI01625.1"/>
    </source>
</evidence>
<sequence>MSDMVKAFYRDILLQVLSIESRKRQVSERLLLTKSDRLRLRIIREFLSLDLDKHTLLQQAAVVGFRNQAFDILDHLRKLYGVEEYDLLPDRIREEIRHTERLLLPIVNEIKYPKSSSFFERRLIQEVNKYVTLQAREYVKVRL</sequence>
<dbReference type="eggNOG" id="ENOG5030MMH">
    <property type="taxonomic scope" value="Bacteria"/>
</dbReference>
<gene>
    <name evidence="1" type="ordered locus">Slip_0845</name>
</gene>
<keyword evidence="2" id="KW-1185">Reference proteome</keyword>
<proteinExistence type="predicted"/>
<accession>D7CLP0</accession>
<dbReference type="EMBL" id="CP002048">
    <property type="protein sequence ID" value="ADI01625.1"/>
    <property type="molecule type" value="Genomic_DNA"/>
</dbReference>
<dbReference type="KEGG" id="slp:Slip_0845"/>
<reference evidence="1 2" key="2">
    <citation type="journal article" date="2010" name="Stand. Genomic Sci.">
        <title>Complete genome sequence of Syntrophothermus lipocalidus type strain (TGB-C1).</title>
        <authorList>
            <person name="Djao O.D."/>
            <person name="Zhang X."/>
            <person name="Lucas S."/>
            <person name="Lapidus A."/>
            <person name="Del Rio T.G."/>
            <person name="Nolan M."/>
            <person name="Tice H."/>
            <person name="Cheng J.F."/>
            <person name="Han C."/>
            <person name="Tapia R."/>
            <person name="Goodwin L."/>
            <person name="Pitluck S."/>
            <person name="Liolios K."/>
            <person name="Ivanova N."/>
            <person name="Mavromatis K."/>
            <person name="Mikhailova N."/>
            <person name="Ovchinnikova G."/>
            <person name="Pati A."/>
            <person name="Brambilla E."/>
            <person name="Chen A."/>
            <person name="Palaniappan K."/>
            <person name="Land M."/>
            <person name="Hauser L."/>
            <person name="Chang Y.J."/>
            <person name="Jeffries C.D."/>
            <person name="Rohde M."/>
            <person name="Sikorski J."/>
            <person name="Spring S."/>
            <person name="Goker M."/>
            <person name="Detter J.C."/>
            <person name="Woyke T."/>
            <person name="Bristow J."/>
            <person name="Eisen J.A."/>
            <person name="Markowitz V."/>
            <person name="Hugenholtz P."/>
            <person name="Kyrpides N.C."/>
            <person name="Klenk H.P."/>
        </authorList>
    </citation>
    <scope>NUCLEOTIDE SEQUENCE [LARGE SCALE GENOMIC DNA]</scope>
    <source>
        <strain evidence="2">DSM 12680 / TGB-C1</strain>
    </source>
</reference>
<reference evidence="2" key="1">
    <citation type="journal article" date="2010" name="Stand. Genomic Sci.">
        <title>Complete genome sequence of Syntrophothermus lipocalidus type strain (TGB-C1T).</title>
        <authorList>
            <consortium name="US DOE Joint Genome Institute (JGI-PGF)"/>
            <person name="Djao O."/>
            <person name="Zhang X."/>
            <person name="Lucas S."/>
            <person name="Lapidus A."/>
            <person name="Glavina Del Rio T."/>
            <person name="Nolan M."/>
            <person name="Tice H."/>
            <person name="Cheng J."/>
            <person name="Han C."/>
            <person name="Tapia R."/>
            <person name="Goodwin L."/>
            <person name="Pitluck S."/>
            <person name="Liolios K."/>
            <person name="Ivanova N."/>
            <person name="Mavromatis K."/>
            <person name="Mikhailova N."/>
            <person name="Ovchinnikova G."/>
            <person name="Pati A."/>
            <person name="Brambilla E."/>
            <person name="Chen A."/>
            <person name="Palaniappan K."/>
            <person name="Land M."/>
            <person name="Hauser L."/>
            <person name="Chang Y."/>
            <person name="Jeffries C."/>
            <person name="Rohde M."/>
            <person name="Sikorski J."/>
            <person name="Spring S."/>
            <person name="Goker M."/>
            <person name="Detter J."/>
            <person name="Woyke T."/>
            <person name="Bristow J."/>
            <person name="Eisen J."/>
            <person name="Markowitz V."/>
            <person name="Hugenholtz P."/>
            <person name="Kyrpides N."/>
            <person name="Klenk H."/>
        </authorList>
    </citation>
    <scope>NUCLEOTIDE SEQUENCE [LARGE SCALE GENOMIC DNA]</scope>
    <source>
        <strain evidence="2">DSM 12680 / TGB-C1</strain>
    </source>
</reference>
<organism evidence="1 2">
    <name type="scientific">Syntrophothermus lipocalidus (strain DSM 12680 / TGB-C1)</name>
    <dbReference type="NCBI Taxonomy" id="643648"/>
    <lineage>
        <taxon>Bacteria</taxon>
        <taxon>Bacillati</taxon>
        <taxon>Bacillota</taxon>
        <taxon>Clostridia</taxon>
        <taxon>Eubacteriales</taxon>
        <taxon>Syntrophomonadaceae</taxon>
        <taxon>Syntrophothermus</taxon>
    </lineage>
</organism>
<dbReference type="RefSeq" id="WP_013175027.1">
    <property type="nucleotide sequence ID" value="NC_014220.1"/>
</dbReference>
<evidence type="ECO:0000313" key="2">
    <source>
        <dbReference type="Proteomes" id="UP000000378"/>
    </source>
</evidence>
<protein>
    <submittedName>
        <fullName evidence="1">Uncharacterized protein</fullName>
    </submittedName>
</protein>
<name>D7CLP0_SYNLT</name>